<accession>A0A0J6FIT4</accession>
<name>A0A0J6FIT4_COCPO</name>
<dbReference type="EMBL" id="DS268112">
    <property type="protein sequence ID" value="KMM70203.1"/>
    <property type="molecule type" value="Genomic_DNA"/>
</dbReference>
<gene>
    <name evidence="1" type="ORF">CPAG_06515</name>
</gene>
<evidence type="ECO:0000313" key="2">
    <source>
        <dbReference type="Proteomes" id="UP000054567"/>
    </source>
</evidence>
<sequence>MNNDLFLPECAKRLPSSLSVDDWLSKVRLRDRVGSPVAFDTVGGVTREKMVMKCEKQPLPAQERLSTNHGEYLSQLREVKLQSQPPERQSTDERWLACLRDKKAYRLILMPVPSASRANEPGSLERIHITSRRRPVLDFVLLLAGPNIPLPFNITKPKHIPQVPHQNPKLSLKINTASTGVPSLSLPSPAAMAMPRTPLSPSPRSPTALNTARNRKISQGHLSPLPQQPTFAYTNSSTAKSILKKSSAANSDLAAKRRIQFNGEPTVHCVTPIENPDEYYGTYAKMSRDERRWSRFS</sequence>
<reference evidence="2" key="3">
    <citation type="journal article" date="2010" name="Genome Res.">
        <title>Population genomic sequencing of Coccidioides fungi reveals recent hybridization and transposon control.</title>
        <authorList>
            <person name="Neafsey D.E."/>
            <person name="Barker B.M."/>
            <person name="Sharpton T.J."/>
            <person name="Stajich J.E."/>
            <person name="Park D.J."/>
            <person name="Whiston E."/>
            <person name="Hung C.-Y."/>
            <person name="McMahan C."/>
            <person name="White J."/>
            <person name="Sykes S."/>
            <person name="Heiman D."/>
            <person name="Young S."/>
            <person name="Zeng Q."/>
            <person name="Abouelleil A."/>
            <person name="Aftuck L."/>
            <person name="Bessette D."/>
            <person name="Brown A."/>
            <person name="FitzGerald M."/>
            <person name="Lui A."/>
            <person name="Macdonald J.P."/>
            <person name="Priest M."/>
            <person name="Orbach M.J."/>
            <person name="Galgiani J.N."/>
            <person name="Kirkland T.N."/>
            <person name="Cole G.T."/>
            <person name="Birren B.W."/>
            <person name="Henn M.R."/>
            <person name="Taylor J.W."/>
            <person name="Rounsley S.D."/>
        </authorList>
    </citation>
    <scope>NUCLEOTIDE SEQUENCE [LARGE SCALE GENOMIC DNA]</scope>
    <source>
        <strain evidence="2">RMSCC 3488</strain>
    </source>
</reference>
<reference evidence="2" key="2">
    <citation type="journal article" date="2009" name="Genome Res.">
        <title>Comparative genomic analyses of the human fungal pathogens Coccidioides and their relatives.</title>
        <authorList>
            <person name="Sharpton T.J."/>
            <person name="Stajich J.E."/>
            <person name="Rounsley S.D."/>
            <person name="Gardner M.J."/>
            <person name="Wortman J.R."/>
            <person name="Jordar V.S."/>
            <person name="Maiti R."/>
            <person name="Kodira C.D."/>
            <person name="Neafsey D.E."/>
            <person name="Zeng Q."/>
            <person name="Hung C.-Y."/>
            <person name="McMahan C."/>
            <person name="Muszewska A."/>
            <person name="Grynberg M."/>
            <person name="Mandel M.A."/>
            <person name="Kellner E.M."/>
            <person name="Barker B.M."/>
            <person name="Galgiani J.N."/>
            <person name="Orbach M.J."/>
            <person name="Kirkland T.N."/>
            <person name="Cole G.T."/>
            <person name="Henn M.R."/>
            <person name="Birren B.W."/>
            <person name="Taylor J.W."/>
        </authorList>
    </citation>
    <scope>NUCLEOTIDE SEQUENCE [LARGE SCALE GENOMIC DNA]</scope>
    <source>
        <strain evidence="2">RMSCC 3488</strain>
    </source>
</reference>
<dbReference type="AlphaFoldDB" id="A0A0J6FIT4"/>
<organism evidence="1 2">
    <name type="scientific">Coccidioides posadasii RMSCC 3488</name>
    <dbReference type="NCBI Taxonomy" id="454284"/>
    <lineage>
        <taxon>Eukaryota</taxon>
        <taxon>Fungi</taxon>
        <taxon>Dikarya</taxon>
        <taxon>Ascomycota</taxon>
        <taxon>Pezizomycotina</taxon>
        <taxon>Eurotiomycetes</taxon>
        <taxon>Eurotiomycetidae</taxon>
        <taxon>Onygenales</taxon>
        <taxon>Onygenaceae</taxon>
        <taxon>Coccidioides</taxon>
    </lineage>
</organism>
<dbReference type="OrthoDB" id="5357531at2759"/>
<dbReference type="Proteomes" id="UP000054567">
    <property type="component" value="Unassembled WGS sequence"/>
</dbReference>
<proteinExistence type="predicted"/>
<reference evidence="1 2" key="1">
    <citation type="submission" date="2007-06" db="EMBL/GenBank/DDBJ databases">
        <title>The Genome Sequence of Coccidioides posadasii RMSCC_3488.</title>
        <authorList>
            <consortium name="Coccidioides Genome Resources Consortium"/>
            <consortium name="The Broad Institute Genome Sequencing Platform"/>
            <person name="Henn M.R."/>
            <person name="Sykes S."/>
            <person name="Young S."/>
            <person name="Jaffe D."/>
            <person name="Berlin A."/>
            <person name="Alvarez P."/>
            <person name="Butler J."/>
            <person name="Gnerre S."/>
            <person name="Grabherr M."/>
            <person name="Mauceli E."/>
            <person name="Brockman W."/>
            <person name="Kodira C."/>
            <person name="Alvarado L."/>
            <person name="Zeng Q."/>
            <person name="Crawford M."/>
            <person name="Antoine C."/>
            <person name="Devon K."/>
            <person name="Galgiani J."/>
            <person name="Orsborn K."/>
            <person name="Lewis M.L."/>
            <person name="Nusbaum C."/>
            <person name="Galagan J."/>
            <person name="Birren B."/>
        </authorList>
    </citation>
    <scope>NUCLEOTIDE SEQUENCE [LARGE SCALE GENOMIC DNA]</scope>
    <source>
        <strain evidence="1 2">RMSCC 3488</strain>
    </source>
</reference>
<protein>
    <submittedName>
        <fullName evidence="1">Uncharacterized protein</fullName>
    </submittedName>
</protein>
<evidence type="ECO:0000313" key="1">
    <source>
        <dbReference type="EMBL" id="KMM70203.1"/>
    </source>
</evidence>
<dbReference type="VEuPathDB" id="FungiDB:CPAG_06515"/>